<accession>A0A645G6B9</accession>
<evidence type="ECO:0000313" key="1">
    <source>
        <dbReference type="EMBL" id="MPN19674.1"/>
    </source>
</evidence>
<gene>
    <name evidence="1" type="ORF">SDC9_167046</name>
</gene>
<proteinExistence type="predicted"/>
<reference evidence="1" key="1">
    <citation type="submission" date="2019-08" db="EMBL/GenBank/DDBJ databases">
        <authorList>
            <person name="Kucharzyk K."/>
            <person name="Murdoch R.W."/>
            <person name="Higgins S."/>
            <person name="Loffler F."/>
        </authorList>
    </citation>
    <scope>NUCLEOTIDE SEQUENCE</scope>
</reference>
<sequence>MLTQKLQPERIQSGNTAGLFIFQDLPVKAFGNPADIGRVDDCEGRFHGLGIAYDDVFSFLFLRVDDDICPFLNNSGLLTGDFSDGVTEIIGVV</sequence>
<name>A0A645G6B9_9ZZZZ</name>
<dbReference type="AlphaFoldDB" id="A0A645G6B9"/>
<organism evidence="1">
    <name type="scientific">bioreactor metagenome</name>
    <dbReference type="NCBI Taxonomy" id="1076179"/>
    <lineage>
        <taxon>unclassified sequences</taxon>
        <taxon>metagenomes</taxon>
        <taxon>ecological metagenomes</taxon>
    </lineage>
</organism>
<comment type="caution">
    <text evidence="1">The sequence shown here is derived from an EMBL/GenBank/DDBJ whole genome shotgun (WGS) entry which is preliminary data.</text>
</comment>
<protein>
    <submittedName>
        <fullName evidence="1">Uncharacterized protein</fullName>
    </submittedName>
</protein>
<dbReference type="EMBL" id="VSSQ01067274">
    <property type="protein sequence ID" value="MPN19674.1"/>
    <property type="molecule type" value="Genomic_DNA"/>
</dbReference>